<proteinExistence type="predicted"/>
<evidence type="ECO:0000313" key="4">
    <source>
        <dbReference type="Proteomes" id="UP000663844"/>
    </source>
</evidence>
<dbReference type="Proteomes" id="UP000663844">
    <property type="component" value="Unassembled WGS sequence"/>
</dbReference>
<gene>
    <name evidence="3" type="ORF">OXD698_LOCUS7781</name>
</gene>
<sequence>MSGSLLFTDNDDTDNLDISSNPIHSSRELTEEEKQDEQVNIWSRLSLTENHSFFTIIKRLCIYWHRILLNKIRLIFTLIFMSMLNITARIACFTRRQAPSSSPSSSSASFNSLAISSSSSSTGTLEEDSNDSSTPLLFIDKTHKQPIHLPSLQNSKMAHMLVQQQTHRSPNISIHRSVSSQKDSTLPMSHSVDDRLFSKDSSTRLLHLLTRFASDPHMSQQNIQSTNTNGYISKSPVVFALSSPISEPCLKLNESDNHEIHFLSCDKIQPVSTSKTEDLECDKIDNIKLTTIEPLSEQVTAINTDSKSQQLDEDIQLDSSPTINGNDMNTERHFRRRKRRSSLTKNSFSLDDTSPTINLLETFNINQTESPELKQNDDKQDVNIIETKPSTNEEINETTVTEESPTSVTRYRGRRLRHRFYRQSASASSPQEVSPISPPDFYLANEALNIETTRTYSPSQSPPITISPLASSISPTLTIVSHNKVTPNGSTGGLKRTNSTGTTKKNVRFADTVGRELTQVQYINSKLHDETKEFSFLLGSSLLSSSPPSFTKNNLYIPNTSRLEHKPWSFDVALAPKLSMKETSFPKRFFCLYRQPNSEHPDIYLHEIWKSQIKLEYADIPLKCSLSGIQQLMGTLWVTNASYWKNVTIKYTFNRWLNTYEREAQHRCHSNDYRNIDQFEFFIDIPEDVDRIDFVLRYCVNGQEHWDNNEGKNYTLQTEAAYTPSTIISLPHDCDFNEMRFY</sequence>
<feature type="region of interest" description="Disordered" evidence="1">
    <location>
        <begin position="168"/>
        <end position="189"/>
    </location>
</feature>
<protein>
    <recommendedName>
        <fullName evidence="2">CBM21 domain-containing protein</fullName>
    </recommendedName>
</protein>
<feature type="compositionally biased region" description="Polar residues" evidence="1">
    <location>
        <begin position="317"/>
        <end position="328"/>
    </location>
</feature>
<dbReference type="GO" id="GO:0008157">
    <property type="term" value="F:protein phosphatase 1 binding"/>
    <property type="evidence" value="ECO:0007669"/>
    <property type="project" value="TreeGrafter"/>
</dbReference>
<dbReference type="AlphaFoldDB" id="A0A818PS66"/>
<dbReference type="PANTHER" id="PTHR12307">
    <property type="entry name" value="PROTEIN PHOSPHATASE 1 REGULATORY SUBUNIT"/>
    <property type="match status" value="1"/>
</dbReference>
<comment type="caution">
    <text evidence="3">The sequence shown here is derived from an EMBL/GenBank/DDBJ whole genome shotgun (WGS) entry which is preliminary data.</text>
</comment>
<feature type="compositionally biased region" description="Basic residues" evidence="1">
    <location>
        <begin position="333"/>
        <end position="342"/>
    </location>
</feature>
<reference evidence="3" key="1">
    <citation type="submission" date="2021-02" db="EMBL/GenBank/DDBJ databases">
        <authorList>
            <person name="Nowell W R."/>
        </authorList>
    </citation>
    <scope>NUCLEOTIDE SEQUENCE</scope>
</reference>
<organism evidence="3 4">
    <name type="scientific">Adineta steineri</name>
    <dbReference type="NCBI Taxonomy" id="433720"/>
    <lineage>
        <taxon>Eukaryota</taxon>
        <taxon>Metazoa</taxon>
        <taxon>Spiralia</taxon>
        <taxon>Gnathifera</taxon>
        <taxon>Rotifera</taxon>
        <taxon>Eurotatoria</taxon>
        <taxon>Bdelloidea</taxon>
        <taxon>Adinetida</taxon>
        <taxon>Adinetidae</taxon>
        <taxon>Adineta</taxon>
    </lineage>
</organism>
<dbReference type="InterPro" id="IPR005036">
    <property type="entry name" value="CBM21_dom"/>
</dbReference>
<dbReference type="Pfam" id="PF03370">
    <property type="entry name" value="CBM_21"/>
    <property type="match status" value="1"/>
</dbReference>
<feature type="compositionally biased region" description="Polar residues" evidence="1">
    <location>
        <begin position="168"/>
        <end position="188"/>
    </location>
</feature>
<dbReference type="GO" id="GO:0000164">
    <property type="term" value="C:protein phosphatase type 1 complex"/>
    <property type="evidence" value="ECO:0007669"/>
    <property type="project" value="TreeGrafter"/>
</dbReference>
<evidence type="ECO:0000256" key="1">
    <source>
        <dbReference type="SAM" id="MobiDB-lite"/>
    </source>
</evidence>
<dbReference type="GO" id="GO:0005979">
    <property type="term" value="P:regulation of glycogen biosynthetic process"/>
    <property type="evidence" value="ECO:0007669"/>
    <property type="project" value="TreeGrafter"/>
</dbReference>
<dbReference type="PANTHER" id="PTHR12307:SF53">
    <property type="entry name" value="PROTEIN PHOSPHATASE 1 REGULATORY SUBUNIT"/>
    <property type="match status" value="1"/>
</dbReference>
<feature type="domain" description="CBM21" evidence="2">
    <location>
        <begin position="612"/>
        <end position="717"/>
    </location>
</feature>
<evidence type="ECO:0000259" key="2">
    <source>
        <dbReference type="PROSITE" id="PS51159"/>
    </source>
</evidence>
<dbReference type="PROSITE" id="PS51159">
    <property type="entry name" value="CBM21"/>
    <property type="match status" value="1"/>
</dbReference>
<feature type="region of interest" description="Disordered" evidence="1">
    <location>
        <begin position="1"/>
        <end position="32"/>
    </location>
</feature>
<dbReference type="InterPro" id="IPR038175">
    <property type="entry name" value="CBM21_dom_sf"/>
</dbReference>
<evidence type="ECO:0000313" key="3">
    <source>
        <dbReference type="EMBL" id="CAF3627823.1"/>
    </source>
</evidence>
<dbReference type="GO" id="GO:2001069">
    <property type="term" value="F:glycogen binding"/>
    <property type="evidence" value="ECO:0007669"/>
    <property type="project" value="TreeGrafter"/>
</dbReference>
<dbReference type="Gene3D" id="2.60.40.2440">
    <property type="entry name" value="Carbohydrate binding type-21 domain"/>
    <property type="match status" value="1"/>
</dbReference>
<dbReference type="InterPro" id="IPR050782">
    <property type="entry name" value="PP1_regulatory_subunit_3"/>
</dbReference>
<accession>A0A818PS66</accession>
<feature type="region of interest" description="Disordered" evidence="1">
    <location>
        <begin position="303"/>
        <end position="351"/>
    </location>
</feature>
<name>A0A818PS66_9BILA</name>
<dbReference type="EMBL" id="CAJOAZ010000362">
    <property type="protein sequence ID" value="CAF3627823.1"/>
    <property type="molecule type" value="Genomic_DNA"/>
</dbReference>